<organism evidence="2 3">
    <name type="scientific">Mycolicibacterium frederiksbergense</name>
    <dbReference type="NCBI Taxonomy" id="117567"/>
    <lineage>
        <taxon>Bacteria</taxon>
        <taxon>Bacillati</taxon>
        <taxon>Actinomycetota</taxon>
        <taxon>Actinomycetes</taxon>
        <taxon>Mycobacteriales</taxon>
        <taxon>Mycobacteriaceae</taxon>
        <taxon>Mycolicibacterium</taxon>
    </lineage>
</organism>
<dbReference type="Pfam" id="PF16525">
    <property type="entry name" value="MHB"/>
    <property type="match status" value="1"/>
</dbReference>
<evidence type="ECO:0000313" key="3">
    <source>
        <dbReference type="Proteomes" id="UP001160130"/>
    </source>
</evidence>
<dbReference type="InterPro" id="IPR032407">
    <property type="entry name" value="MHB"/>
</dbReference>
<dbReference type="NCBIfam" id="TIGR04529">
    <property type="entry name" value="MTB_hemophore"/>
    <property type="match status" value="1"/>
</dbReference>
<feature type="domain" description="Haemophore haem-binding" evidence="1">
    <location>
        <begin position="47"/>
        <end position="123"/>
    </location>
</feature>
<protein>
    <submittedName>
        <fullName evidence="2">Hemophore-related protein</fullName>
    </submittedName>
</protein>
<comment type="caution">
    <text evidence="2">The sequence shown here is derived from an EMBL/GenBank/DDBJ whole genome shotgun (WGS) entry which is preliminary data.</text>
</comment>
<reference evidence="2 3" key="1">
    <citation type="submission" date="2023-04" db="EMBL/GenBank/DDBJ databases">
        <title>Forest soil microbial communities from Buena Vista Peninsula, Colon Province, Panama.</title>
        <authorList>
            <person name="Bouskill N."/>
        </authorList>
    </citation>
    <scope>NUCLEOTIDE SEQUENCE [LARGE SCALE GENOMIC DNA]</scope>
    <source>
        <strain evidence="2 3">AC80</strain>
    </source>
</reference>
<dbReference type="PROSITE" id="PS51318">
    <property type="entry name" value="TAT"/>
    <property type="match status" value="1"/>
</dbReference>
<accession>A0ABT6L7Q4</accession>
<dbReference type="InterPro" id="IPR038378">
    <property type="entry name" value="MHB_sf"/>
</dbReference>
<dbReference type="Proteomes" id="UP001160130">
    <property type="component" value="Unassembled WGS sequence"/>
</dbReference>
<evidence type="ECO:0000313" key="2">
    <source>
        <dbReference type="EMBL" id="MDH6198400.1"/>
    </source>
</evidence>
<keyword evidence="3" id="KW-1185">Reference proteome</keyword>
<dbReference type="InterPro" id="IPR006311">
    <property type="entry name" value="TAT_signal"/>
</dbReference>
<dbReference type="Gene3D" id="1.20.20.20">
    <property type="entry name" value="Haemophore, haem-binding domain"/>
    <property type="match status" value="1"/>
</dbReference>
<gene>
    <name evidence="2" type="ORF">M2272_005059</name>
</gene>
<proteinExistence type="predicted"/>
<sequence>MMLPSLDSGRRTVVGAVGAVALAGAMFVGSAAAASAEPPMPPPPAPPNCSPADWAGVRAGVAAATSAYLFTHPPVNDFFATLAGQSRDEMLPQVKAYLDANPQVRTDLEGIKQPAVAFLDRCGYANPLDNP</sequence>
<dbReference type="EMBL" id="JARXVE010000010">
    <property type="protein sequence ID" value="MDH6198400.1"/>
    <property type="molecule type" value="Genomic_DNA"/>
</dbReference>
<name>A0ABT6L7Q4_9MYCO</name>
<dbReference type="RefSeq" id="WP_280834974.1">
    <property type="nucleotide sequence ID" value="NZ_JARXVE010000010.1"/>
</dbReference>
<evidence type="ECO:0000259" key="1">
    <source>
        <dbReference type="Pfam" id="PF16525"/>
    </source>
</evidence>